<feature type="non-terminal residue" evidence="1">
    <location>
        <position position="1"/>
    </location>
</feature>
<reference evidence="1 2" key="3">
    <citation type="journal article" date="2022" name="Microbiol. Spectr.">
        <title>Folding features and dynamics of 3D genome architecture in plant fungal pathogens.</title>
        <authorList>
            <person name="Xia C."/>
        </authorList>
    </citation>
    <scope>NUCLEOTIDE SEQUENCE [LARGE SCALE GENOMIC DNA]</scope>
    <source>
        <strain evidence="1 2">93-210</strain>
    </source>
</reference>
<reference evidence="2" key="1">
    <citation type="journal article" date="2018" name="BMC Genomics">
        <title>Genomic insights into host adaptation between the wheat stripe rust pathogen (Puccinia striiformis f. sp. tritici) and the barley stripe rust pathogen (Puccinia striiformis f. sp. hordei).</title>
        <authorList>
            <person name="Xia C."/>
            <person name="Wang M."/>
            <person name="Yin C."/>
            <person name="Cornejo O.E."/>
            <person name="Hulbert S.H."/>
            <person name="Chen X."/>
        </authorList>
    </citation>
    <scope>NUCLEOTIDE SEQUENCE [LARGE SCALE GENOMIC DNA]</scope>
    <source>
        <strain evidence="2">93-210</strain>
    </source>
</reference>
<proteinExistence type="predicted"/>
<accession>A0ACC0EFD7</accession>
<reference evidence="2" key="2">
    <citation type="journal article" date="2018" name="Mol. Plant Microbe Interact.">
        <title>Genome sequence resources for the wheat stripe rust pathogen (Puccinia striiformis f. sp. tritici) and the barley stripe rust pathogen (Puccinia striiformis f. sp. hordei).</title>
        <authorList>
            <person name="Xia C."/>
            <person name="Wang M."/>
            <person name="Yin C."/>
            <person name="Cornejo O.E."/>
            <person name="Hulbert S.H."/>
            <person name="Chen X."/>
        </authorList>
    </citation>
    <scope>NUCLEOTIDE SEQUENCE [LARGE SCALE GENOMIC DNA]</scope>
    <source>
        <strain evidence="2">93-210</strain>
    </source>
</reference>
<comment type="caution">
    <text evidence="1">The sequence shown here is derived from an EMBL/GenBank/DDBJ whole genome shotgun (WGS) entry which is preliminary data.</text>
</comment>
<dbReference type="Proteomes" id="UP001060170">
    <property type="component" value="Chromosome 7"/>
</dbReference>
<name>A0ACC0EFD7_9BASI</name>
<gene>
    <name evidence="1" type="ORF">MJO28_007187</name>
</gene>
<organism evidence="1 2">
    <name type="scientific">Puccinia striiformis f. sp. tritici</name>
    <dbReference type="NCBI Taxonomy" id="168172"/>
    <lineage>
        <taxon>Eukaryota</taxon>
        <taxon>Fungi</taxon>
        <taxon>Dikarya</taxon>
        <taxon>Basidiomycota</taxon>
        <taxon>Pucciniomycotina</taxon>
        <taxon>Pucciniomycetes</taxon>
        <taxon>Pucciniales</taxon>
        <taxon>Pucciniaceae</taxon>
        <taxon>Puccinia</taxon>
    </lineage>
</organism>
<protein>
    <submittedName>
        <fullName evidence="1">Uncharacterized protein</fullName>
    </submittedName>
</protein>
<sequence>WIAVDPKAEEAGRGWYFSDPNSGWRWLRVSSKREDEKKLASCRGPVVIDEPEDITLFRGGCRWLEAEEEELSTTKRINITMEEHQQHLISFKPTHRRSSSSATDTTITHESLKHFVQSTQEEPPFRKRRLQDHHQPSFSVLTLLIQTLPSLLVSVLGGILTGLLLEHVQDWTAFVRVPELYILLPVLMNLKGNLEMNLAARLSTSANVGDLDTPKGRNSLVKGNLTLLQVQAIIVSFTASLLSFTLGVLSRNNLPTLRIASTKPIVGAIVQSKLPSINWNTPLQGGYSECLLVLAAGMLAASVNSLLLGGLVCGLVIACRILKINPDNITTPIASSLGDLMTLIFLSLTASIFIRYAERSILTTTTFMILTCSIILHVYFTYKNEYVRGSLKVGWTPLFMAMLISTCSGLVLEKVVIKYHGFAVIAPVLTGICGNIGTISVSRISTSLHASKPLGDVSLRPSSSSSIERKSNQFLKDDHSDLDLEEDTHSSSSCSEEEVLKDQLDIDLDFDPTSSSSSTDEPVRKVGIVLLLLSTFILAGFALIHLSLDRLNPSKSSVLSGLDWRFFIGFMICVSTISLLSANYLTKFLWKFNLDPDIYAIPLLSSTIDLIGQLSLI</sequence>
<keyword evidence="2" id="KW-1185">Reference proteome</keyword>
<evidence type="ECO:0000313" key="1">
    <source>
        <dbReference type="EMBL" id="KAI7951503.1"/>
    </source>
</evidence>
<evidence type="ECO:0000313" key="2">
    <source>
        <dbReference type="Proteomes" id="UP001060170"/>
    </source>
</evidence>
<dbReference type="EMBL" id="CM045871">
    <property type="protein sequence ID" value="KAI7951503.1"/>
    <property type="molecule type" value="Genomic_DNA"/>
</dbReference>